<dbReference type="Pfam" id="PF01281">
    <property type="entry name" value="Ribosomal_L9_N"/>
    <property type="match status" value="1"/>
</dbReference>
<organism evidence="9 10">
    <name type="scientific">Hominenteromicrobium mulieris</name>
    <dbReference type="NCBI Taxonomy" id="2885357"/>
    <lineage>
        <taxon>Bacteria</taxon>
        <taxon>Bacillati</taxon>
        <taxon>Bacillota</taxon>
        <taxon>Clostridia</taxon>
        <taxon>Eubacteriales</taxon>
        <taxon>Oscillospiraceae</taxon>
        <taxon>Hominenteromicrobium</taxon>
    </lineage>
</organism>
<evidence type="ECO:0000256" key="2">
    <source>
        <dbReference type="ARBA" id="ARBA00022730"/>
    </source>
</evidence>
<dbReference type="SUPFAM" id="SSF55658">
    <property type="entry name" value="L9 N-domain-like"/>
    <property type="match status" value="1"/>
</dbReference>
<dbReference type="GO" id="GO:0019843">
    <property type="term" value="F:rRNA binding"/>
    <property type="evidence" value="ECO:0007669"/>
    <property type="project" value="UniProtKB-UniRule"/>
</dbReference>
<feature type="domain" description="Ribosomal protein L9" evidence="8">
    <location>
        <begin position="13"/>
        <end position="40"/>
    </location>
</feature>
<dbReference type="GO" id="GO:0003735">
    <property type="term" value="F:structural constituent of ribosome"/>
    <property type="evidence" value="ECO:0007669"/>
    <property type="project" value="InterPro"/>
</dbReference>
<dbReference type="AlphaFoldDB" id="A0AAE3DGV8"/>
<dbReference type="PROSITE" id="PS00651">
    <property type="entry name" value="RIBOSOMAL_L9"/>
    <property type="match status" value="1"/>
</dbReference>
<keyword evidence="10" id="KW-1185">Reference proteome</keyword>
<evidence type="ECO:0000256" key="1">
    <source>
        <dbReference type="ARBA" id="ARBA00010605"/>
    </source>
</evidence>
<evidence type="ECO:0000313" key="9">
    <source>
        <dbReference type="EMBL" id="MCC2136248.1"/>
    </source>
</evidence>
<dbReference type="Gene3D" id="3.10.430.100">
    <property type="entry name" value="Ribosomal protein L9, C-terminal domain"/>
    <property type="match status" value="1"/>
</dbReference>
<dbReference type="InterPro" id="IPR020069">
    <property type="entry name" value="Ribosomal_bL9_C"/>
</dbReference>
<dbReference type="RefSeq" id="WP_176821439.1">
    <property type="nucleotide sequence ID" value="NZ_JAJEQC010000003.1"/>
</dbReference>
<dbReference type="GO" id="GO:0006412">
    <property type="term" value="P:translation"/>
    <property type="evidence" value="ECO:0007669"/>
    <property type="project" value="UniProtKB-UniRule"/>
</dbReference>
<dbReference type="GO" id="GO:1990904">
    <property type="term" value="C:ribonucleoprotein complex"/>
    <property type="evidence" value="ECO:0007669"/>
    <property type="project" value="UniProtKB-KW"/>
</dbReference>
<evidence type="ECO:0000313" key="10">
    <source>
        <dbReference type="Proteomes" id="UP001199424"/>
    </source>
</evidence>
<dbReference type="Gene3D" id="3.40.5.10">
    <property type="entry name" value="Ribosomal protein L9, N-terminal domain"/>
    <property type="match status" value="1"/>
</dbReference>
<dbReference type="HAMAP" id="MF_00503">
    <property type="entry name" value="Ribosomal_bL9"/>
    <property type="match status" value="1"/>
</dbReference>
<evidence type="ECO:0000256" key="6">
    <source>
        <dbReference type="ARBA" id="ARBA00035292"/>
    </source>
</evidence>
<keyword evidence="3 7" id="KW-0694">RNA-binding</keyword>
<evidence type="ECO:0000259" key="8">
    <source>
        <dbReference type="PROSITE" id="PS00651"/>
    </source>
</evidence>
<evidence type="ECO:0000256" key="5">
    <source>
        <dbReference type="ARBA" id="ARBA00023274"/>
    </source>
</evidence>
<dbReference type="InterPro" id="IPR036935">
    <property type="entry name" value="Ribosomal_bL9_N_sf"/>
</dbReference>
<proteinExistence type="inferred from homology"/>
<dbReference type="NCBIfam" id="TIGR00158">
    <property type="entry name" value="L9"/>
    <property type="match status" value="1"/>
</dbReference>
<dbReference type="InterPro" id="IPR036791">
    <property type="entry name" value="Ribosomal_bL9_C_sf"/>
</dbReference>
<name>A0AAE3DGV8_9FIRM</name>
<dbReference type="PANTHER" id="PTHR21368">
    <property type="entry name" value="50S RIBOSOMAL PROTEIN L9"/>
    <property type="match status" value="1"/>
</dbReference>
<keyword evidence="5 7" id="KW-0687">Ribonucleoprotein</keyword>
<dbReference type="InterPro" id="IPR020070">
    <property type="entry name" value="Ribosomal_bL9_N"/>
</dbReference>
<accession>A0AAE3DGV8</accession>
<reference evidence="9" key="1">
    <citation type="submission" date="2021-10" db="EMBL/GenBank/DDBJ databases">
        <title>Anaerobic single-cell dispensing facilitates the cultivation of human gut bacteria.</title>
        <authorList>
            <person name="Afrizal A."/>
        </authorList>
    </citation>
    <scope>NUCLEOTIDE SEQUENCE</scope>
    <source>
        <strain evidence="9">CLA-AA-H250</strain>
    </source>
</reference>
<sequence length="149" mass="16335">MKVVLLADVKGVGKKGELINAAEGYARNFLLPRKLAKEANAQVMNELKNAEASKAYKVKTETEEAQRIAEALKDKTVRITAKAGQGGRLFGSVTAKEIAQEIKKQYGFDIDKRKIHLDTDIKAFGGYHIEVKLYNGITAKLAVSVTEAQ</sequence>
<gene>
    <name evidence="7 9" type="primary">rplI</name>
    <name evidence="9" type="ORF">LKD31_04355</name>
</gene>
<dbReference type="InterPro" id="IPR020594">
    <property type="entry name" value="Ribosomal_bL9_bac/chp"/>
</dbReference>
<evidence type="ECO:0000256" key="4">
    <source>
        <dbReference type="ARBA" id="ARBA00022980"/>
    </source>
</evidence>
<dbReference type="Proteomes" id="UP001199424">
    <property type="component" value="Unassembled WGS sequence"/>
</dbReference>
<dbReference type="InterPro" id="IPR009027">
    <property type="entry name" value="Ribosomal_bL9/RNase_H1_N"/>
</dbReference>
<keyword evidence="2 7" id="KW-0699">rRNA-binding</keyword>
<dbReference type="GO" id="GO:0005840">
    <property type="term" value="C:ribosome"/>
    <property type="evidence" value="ECO:0007669"/>
    <property type="project" value="UniProtKB-KW"/>
</dbReference>
<dbReference type="EMBL" id="JAJEQC010000003">
    <property type="protein sequence ID" value="MCC2136248.1"/>
    <property type="molecule type" value="Genomic_DNA"/>
</dbReference>
<keyword evidence="4 7" id="KW-0689">Ribosomal protein</keyword>
<dbReference type="InterPro" id="IPR000244">
    <property type="entry name" value="Ribosomal_bL9"/>
</dbReference>
<comment type="function">
    <text evidence="7">Binds to the 23S rRNA.</text>
</comment>
<evidence type="ECO:0000256" key="3">
    <source>
        <dbReference type="ARBA" id="ARBA00022884"/>
    </source>
</evidence>
<protein>
    <recommendedName>
        <fullName evidence="6 7">Large ribosomal subunit protein bL9</fullName>
    </recommendedName>
</protein>
<comment type="caution">
    <text evidence="9">The sequence shown here is derived from an EMBL/GenBank/DDBJ whole genome shotgun (WGS) entry which is preliminary data.</text>
</comment>
<dbReference type="SUPFAM" id="SSF55653">
    <property type="entry name" value="Ribosomal protein L9 C-domain"/>
    <property type="match status" value="1"/>
</dbReference>
<comment type="similarity">
    <text evidence="1 7">Belongs to the bacterial ribosomal protein bL9 family.</text>
</comment>
<evidence type="ECO:0000256" key="7">
    <source>
        <dbReference type="HAMAP-Rule" id="MF_00503"/>
    </source>
</evidence>
<dbReference type="Pfam" id="PF03948">
    <property type="entry name" value="Ribosomal_L9_C"/>
    <property type="match status" value="1"/>
</dbReference>